<evidence type="ECO:0000313" key="11">
    <source>
        <dbReference type="EMBL" id="QEA06217.1"/>
    </source>
</evidence>
<dbReference type="Gene3D" id="3.30.460.10">
    <property type="entry name" value="Beta Polymerase, domain 2"/>
    <property type="match status" value="1"/>
</dbReference>
<evidence type="ECO:0000256" key="1">
    <source>
        <dbReference type="ARBA" id="ARBA00001946"/>
    </source>
</evidence>
<evidence type="ECO:0000256" key="4">
    <source>
        <dbReference type="ARBA" id="ARBA00022695"/>
    </source>
</evidence>
<dbReference type="PANTHER" id="PTHR33571:SF12">
    <property type="entry name" value="BSL3053 PROTEIN"/>
    <property type="match status" value="1"/>
</dbReference>
<dbReference type="Pfam" id="PF01909">
    <property type="entry name" value="NTP_transf_2"/>
    <property type="match status" value="1"/>
</dbReference>
<protein>
    <recommendedName>
        <fullName evidence="10">Polymerase nucleotidyl transferase domain-containing protein</fullName>
    </recommendedName>
</protein>
<evidence type="ECO:0000256" key="5">
    <source>
        <dbReference type="ARBA" id="ARBA00022723"/>
    </source>
</evidence>
<keyword evidence="7" id="KW-0067">ATP-binding</keyword>
<name>A0A5B8RHM5_9ZZZZ</name>
<dbReference type="GO" id="GO:0016779">
    <property type="term" value="F:nucleotidyltransferase activity"/>
    <property type="evidence" value="ECO:0007669"/>
    <property type="project" value="UniProtKB-KW"/>
</dbReference>
<dbReference type="InterPro" id="IPR043519">
    <property type="entry name" value="NT_sf"/>
</dbReference>
<evidence type="ECO:0000256" key="3">
    <source>
        <dbReference type="ARBA" id="ARBA00022679"/>
    </source>
</evidence>
<dbReference type="InterPro" id="IPR002934">
    <property type="entry name" value="Polymerase_NTP_transf_dom"/>
</dbReference>
<evidence type="ECO:0000256" key="9">
    <source>
        <dbReference type="ARBA" id="ARBA00038276"/>
    </source>
</evidence>
<keyword evidence="3" id="KW-0808">Transferase</keyword>
<dbReference type="SUPFAM" id="SSF81301">
    <property type="entry name" value="Nucleotidyltransferase"/>
    <property type="match status" value="1"/>
</dbReference>
<dbReference type="GO" id="GO:0046872">
    <property type="term" value="F:metal ion binding"/>
    <property type="evidence" value="ECO:0007669"/>
    <property type="project" value="UniProtKB-KW"/>
</dbReference>
<sequence>MHPLIQRKRKDIVAACQRYGVRRLEVFGSAARGADFDDRRSDVDFLVEFAPDSAAASSLQEYLAFRAELEKILDRPVDLLPVDGTRNPYVRAEIDRSREEVHAA</sequence>
<dbReference type="EMBL" id="MN079130">
    <property type="protein sequence ID" value="QEA06217.1"/>
    <property type="molecule type" value="Genomic_DNA"/>
</dbReference>
<gene>
    <name evidence="11" type="ORF">KBTEX_02547</name>
</gene>
<dbReference type="InterPro" id="IPR052038">
    <property type="entry name" value="Type-VII_TA_antitoxin"/>
</dbReference>
<evidence type="ECO:0000256" key="6">
    <source>
        <dbReference type="ARBA" id="ARBA00022741"/>
    </source>
</evidence>
<evidence type="ECO:0000256" key="8">
    <source>
        <dbReference type="ARBA" id="ARBA00022842"/>
    </source>
</evidence>
<accession>A0A5B8RHM5</accession>
<dbReference type="PANTHER" id="PTHR33571">
    <property type="entry name" value="SSL8005 PROTEIN"/>
    <property type="match status" value="1"/>
</dbReference>
<evidence type="ECO:0000256" key="7">
    <source>
        <dbReference type="ARBA" id="ARBA00022840"/>
    </source>
</evidence>
<dbReference type="AlphaFoldDB" id="A0A5B8RHM5"/>
<keyword evidence="4" id="KW-0548">Nucleotidyltransferase</keyword>
<keyword evidence="5" id="KW-0479">Metal-binding</keyword>
<comment type="similarity">
    <text evidence="9">Belongs to the MntA antitoxin family.</text>
</comment>
<dbReference type="CDD" id="cd05403">
    <property type="entry name" value="NT_KNTase_like"/>
    <property type="match status" value="1"/>
</dbReference>
<keyword evidence="6" id="KW-0547">Nucleotide-binding</keyword>
<organism evidence="11">
    <name type="scientific">uncultured organism</name>
    <dbReference type="NCBI Taxonomy" id="155900"/>
    <lineage>
        <taxon>unclassified sequences</taxon>
        <taxon>environmental samples</taxon>
    </lineage>
</organism>
<dbReference type="GO" id="GO:0005524">
    <property type="term" value="F:ATP binding"/>
    <property type="evidence" value="ECO:0007669"/>
    <property type="project" value="UniProtKB-KW"/>
</dbReference>
<keyword evidence="2" id="KW-1277">Toxin-antitoxin system</keyword>
<comment type="cofactor">
    <cofactor evidence="1">
        <name>Mg(2+)</name>
        <dbReference type="ChEBI" id="CHEBI:18420"/>
    </cofactor>
</comment>
<evidence type="ECO:0000256" key="2">
    <source>
        <dbReference type="ARBA" id="ARBA00022649"/>
    </source>
</evidence>
<feature type="domain" description="Polymerase nucleotidyl transferase" evidence="10">
    <location>
        <begin position="15"/>
        <end position="94"/>
    </location>
</feature>
<evidence type="ECO:0000259" key="10">
    <source>
        <dbReference type="Pfam" id="PF01909"/>
    </source>
</evidence>
<reference evidence="11" key="1">
    <citation type="submission" date="2019-06" db="EMBL/GenBank/DDBJ databases">
        <authorList>
            <person name="Murdoch R.W."/>
            <person name="Fathepure B."/>
        </authorList>
    </citation>
    <scope>NUCLEOTIDE SEQUENCE</scope>
</reference>
<proteinExistence type="inferred from homology"/>
<keyword evidence="8" id="KW-0460">Magnesium</keyword>